<dbReference type="GO" id="GO:0015031">
    <property type="term" value="P:protein transport"/>
    <property type="evidence" value="ECO:0007669"/>
    <property type="project" value="UniProtKB-KW"/>
</dbReference>
<gene>
    <name evidence="7" type="ORF">LOD99_3416</name>
</gene>
<organism evidence="7 8">
    <name type="scientific">Oopsacas minuta</name>
    <dbReference type="NCBI Taxonomy" id="111878"/>
    <lineage>
        <taxon>Eukaryota</taxon>
        <taxon>Metazoa</taxon>
        <taxon>Porifera</taxon>
        <taxon>Hexactinellida</taxon>
        <taxon>Hexasterophora</taxon>
        <taxon>Lyssacinosida</taxon>
        <taxon>Leucopsacidae</taxon>
        <taxon>Oopsacas</taxon>
    </lineage>
</organism>
<dbReference type="InterPro" id="IPR036045">
    <property type="entry name" value="Sec1-like_sf"/>
</dbReference>
<dbReference type="SUPFAM" id="SSF56815">
    <property type="entry name" value="Sec1/munc18-like (SM) proteins"/>
    <property type="match status" value="1"/>
</dbReference>
<dbReference type="FunFam" id="3.90.830.10:FF:000002">
    <property type="entry name" value="Vacuolar protein sorting-associated protein 45"/>
    <property type="match status" value="1"/>
</dbReference>
<dbReference type="Gene3D" id="3.90.830.10">
    <property type="entry name" value="Syntaxin Binding Protein 1, Chain A, domain 2"/>
    <property type="match status" value="1"/>
</dbReference>
<keyword evidence="8" id="KW-1185">Reference proteome</keyword>
<dbReference type="InterPro" id="IPR043154">
    <property type="entry name" value="Sec-1-like_dom1"/>
</dbReference>
<dbReference type="GO" id="GO:0016192">
    <property type="term" value="P:vesicle-mediated transport"/>
    <property type="evidence" value="ECO:0007669"/>
    <property type="project" value="InterPro"/>
</dbReference>
<protein>
    <recommendedName>
        <fullName evidence="6">Vacuolar protein sorting-associated protein 45</fullName>
    </recommendedName>
</protein>
<evidence type="ECO:0000256" key="2">
    <source>
        <dbReference type="ARBA" id="ARBA00009884"/>
    </source>
</evidence>
<evidence type="ECO:0000256" key="6">
    <source>
        <dbReference type="ARBA" id="ARBA00073001"/>
    </source>
</evidence>
<evidence type="ECO:0000313" key="7">
    <source>
        <dbReference type="EMBL" id="KAI6653521.1"/>
    </source>
</evidence>
<dbReference type="PIRSF" id="PIRSF005715">
    <property type="entry name" value="VPS45_Sec1"/>
    <property type="match status" value="1"/>
</dbReference>
<dbReference type="InterPro" id="IPR043127">
    <property type="entry name" value="Sec-1-like_dom3a"/>
</dbReference>
<dbReference type="Proteomes" id="UP001165289">
    <property type="component" value="Unassembled WGS sequence"/>
</dbReference>
<keyword evidence="3" id="KW-0813">Transport</keyword>
<proteinExistence type="inferred from homology"/>
<dbReference type="PANTHER" id="PTHR11679">
    <property type="entry name" value="VESICLE PROTEIN SORTING-ASSOCIATED"/>
    <property type="match status" value="1"/>
</dbReference>
<name>A0AAV7JXS9_9METZ</name>
<dbReference type="InterPro" id="IPR027482">
    <property type="entry name" value="Sec1-like_dom2"/>
</dbReference>
<evidence type="ECO:0000256" key="5">
    <source>
        <dbReference type="ARBA" id="ARBA00023136"/>
    </source>
</evidence>
<accession>A0AAV7JXS9</accession>
<dbReference type="Pfam" id="PF00995">
    <property type="entry name" value="Sec1"/>
    <property type="match status" value="1"/>
</dbReference>
<comment type="caution">
    <text evidence="7">The sequence shown here is derived from an EMBL/GenBank/DDBJ whole genome shotgun (WGS) entry which is preliminary data.</text>
</comment>
<keyword evidence="4" id="KW-0653">Protein transport</keyword>
<dbReference type="Gene3D" id="3.40.50.2060">
    <property type="match status" value="1"/>
</dbReference>
<dbReference type="AlphaFoldDB" id="A0AAV7JXS9"/>
<dbReference type="EMBL" id="JAKMXF010000266">
    <property type="protein sequence ID" value="KAI6653521.1"/>
    <property type="molecule type" value="Genomic_DNA"/>
</dbReference>
<evidence type="ECO:0000256" key="3">
    <source>
        <dbReference type="ARBA" id="ARBA00022448"/>
    </source>
</evidence>
<comment type="subcellular location">
    <subcellularLocation>
        <location evidence="1">Endomembrane system</location>
        <topology evidence="1">Peripheral membrane protein</topology>
    </subcellularLocation>
</comment>
<dbReference type="Gene3D" id="1.25.40.60">
    <property type="match status" value="1"/>
</dbReference>
<evidence type="ECO:0000256" key="4">
    <source>
        <dbReference type="ARBA" id="ARBA00022927"/>
    </source>
</evidence>
<evidence type="ECO:0000313" key="8">
    <source>
        <dbReference type="Proteomes" id="UP001165289"/>
    </source>
</evidence>
<keyword evidence="5" id="KW-0472">Membrane</keyword>
<dbReference type="InterPro" id="IPR001619">
    <property type="entry name" value="Sec1-like"/>
</dbReference>
<dbReference type="Gene3D" id="3.40.50.1910">
    <property type="match status" value="1"/>
</dbReference>
<evidence type="ECO:0000256" key="1">
    <source>
        <dbReference type="ARBA" id="ARBA00004184"/>
    </source>
</evidence>
<dbReference type="GO" id="GO:0012505">
    <property type="term" value="C:endomembrane system"/>
    <property type="evidence" value="ECO:0007669"/>
    <property type="project" value="UniProtKB-SubCell"/>
</dbReference>
<reference evidence="7 8" key="1">
    <citation type="journal article" date="2023" name="BMC Biol.">
        <title>The compact genome of the sponge Oopsacas minuta (Hexactinellida) is lacking key metazoan core genes.</title>
        <authorList>
            <person name="Santini S."/>
            <person name="Schenkelaars Q."/>
            <person name="Jourda C."/>
            <person name="Duchesne M."/>
            <person name="Belahbib H."/>
            <person name="Rocher C."/>
            <person name="Selva M."/>
            <person name="Riesgo A."/>
            <person name="Vervoort M."/>
            <person name="Leys S.P."/>
            <person name="Kodjabachian L."/>
            <person name="Le Bivic A."/>
            <person name="Borchiellini C."/>
            <person name="Claverie J.M."/>
            <person name="Renard E."/>
        </authorList>
    </citation>
    <scope>NUCLEOTIDE SEQUENCE [LARGE SCALE GENOMIC DNA]</scope>
    <source>
        <strain evidence="7">SPO-2</strain>
    </source>
</reference>
<comment type="similarity">
    <text evidence="2">Belongs to the STXBP/unc-18/SEC1 family.</text>
</comment>
<sequence>MSGRPVRSFANQSEASLELRTHHEDLAKLYQFLGIRVDEGLLLEIFMLLHCRVPVDVLLETLKEIEDRDIEVIMDLSLALKLYVTMMIEDSKDGMKTEMLQKEVFLFEHIDTLHREPMKHLKAVCFVQPTPDNIVHLENELRSPKYESYYIYFSNSVSDSSVQLLAQADESELVREIKEFYMEYLALTPHLYSVNCPFSSIPSRIWEPDSFINSRAGLISVLLSLKKSPVVRFQNGSEQCERLAREVANAVKRDESFHFRQKEALPLLLILDRRDDPITPLLNQWTYQAMVHELLGITKNRVDLSKFPDVPKDLHEIVMSSDQDEFYRENMYCNYGEIGLNIKQLVDQYQTKFKSQAKVETIAEMKAFVESYPQFRKLSGTVSKHVAVMGELSKIVKQCNLMEISELEQEICAKSEHSKHLLAVKQILARSSTSEIDGLRLAMLYALKYEKNSSKDLQPIVELLTHNSATPDKARRLVSAITEYGGFERRTSDLFGTASPLSFTKKLLKGLRDVENIYTQHTPLLTTTLETALKGKLKESQFPVATSQSVERPQDIIVFMVGGVTYEEALAVANLNKSNQGAVRIILGGTYVHNCRSYLKEVLQSTYAGGGAKKGAMKKDIP</sequence>
<dbReference type="GO" id="GO:0031410">
    <property type="term" value="C:cytoplasmic vesicle"/>
    <property type="evidence" value="ECO:0007669"/>
    <property type="project" value="UniProtKB-ARBA"/>
</dbReference>